<dbReference type="OrthoDB" id="368469at2"/>
<dbReference type="EMBL" id="SADE01000001">
    <property type="protein sequence ID" value="RVU38339.1"/>
    <property type="molecule type" value="Genomic_DNA"/>
</dbReference>
<dbReference type="Proteomes" id="UP000287447">
    <property type="component" value="Unassembled WGS sequence"/>
</dbReference>
<accession>A0A437QV34</accession>
<evidence type="ECO:0000313" key="1">
    <source>
        <dbReference type="EMBL" id="RVU38339.1"/>
    </source>
</evidence>
<organism evidence="1 2">
    <name type="scientific">Hwanghaeella grinnelliae</name>
    <dbReference type="NCBI Taxonomy" id="2500179"/>
    <lineage>
        <taxon>Bacteria</taxon>
        <taxon>Pseudomonadati</taxon>
        <taxon>Pseudomonadota</taxon>
        <taxon>Alphaproteobacteria</taxon>
        <taxon>Rhodospirillales</taxon>
        <taxon>Rhodospirillaceae</taxon>
        <taxon>Hwanghaeella</taxon>
    </lineage>
</organism>
<dbReference type="AlphaFoldDB" id="A0A437QV34"/>
<name>A0A437QV34_9PROT</name>
<reference evidence="2" key="1">
    <citation type="submission" date="2019-01" db="EMBL/GenBank/DDBJ databases">
        <title>Gri0909 isolated from a small marine red alga.</title>
        <authorList>
            <person name="Kim J."/>
            <person name="Jeong S.E."/>
            <person name="Jeon C.O."/>
        </authorList>
    </citation>
    <scope>NUCLEOTIDE SEQUENCE [LARGE SCALE GENOMIC DNA]</scope>
    <source>
        <strain evidence="2">Gri0909</strain>
    </source>
</reference>
<gene>
    <name evidence="1" type="ORF">EOI86_03355</name>
</gene>
<evidence type="ECO:0008006" key="3">
    <source>
        <dbReference type="Google" id="ProtNLM"/>
    </source>
</evidence>
<sequence length="232" mass="26076">MITITEALGQILRGNAFLEFGFRHDLFNLTKLARFLRPQVEARTAKETQETALTMALSRLRRAAPAAPSSAEGHDLTLESVTVHSGLALRTFSRSPALQARLAKIYGEVHEKNGFCDLSLGMREVTIILDARLRDWLDEAVPQRPVYRNDEVAAVTARFPERHINAPGILYALMQRVTLQNINLIEISSTYTEISFFVAQADARLLFDTFFESFSLQSDPASTRRPLARGRK</sequence>
<dbReference type="RefSeq" id="WP_127763711.1">
    <property type="nucleotide sequence ID" value="NZ_SADE01000001.1"/>
</dbReference>
<keyword evidence="2" id="KW-1185">Reference proteome</keyword>
<comment type="caution">
    <text evidence="1">The sequence shown here is derived from an EMBL/GenBank/DDBJ whole genome shotgun (WGS) entry which is preliminary data.</text>
</comment>
<evidence type="ECO:0000313" key="2">
    <source>
        <dbReference type="Proteomes" id="UP000287447"/>
    </source>
</evidence>
<proteinExistence type="predicted"/>
<protein>
    <recommendedName>
        <fullName evidence="3">Aspartate kinase</fullName>
    </recommendedName>
</protein>